<accession>A0A4R1GSJ5</accession>
<dbReference type="InterPro" id="IPR058647">
    <property type="entry name" value="BSH_CzcB-like"/>
</dbReference>
<dbReference type="AlphaFoldDB" id="A0A4R1GSJ5"/>
<evidence type="ECO:0000259" key="4">
    <source>
        <dbReference type="Pfam" id="PF25973"/>
    </source>
</evidence>
<dbReference type="GO" id="GO:1990281">
    <property type="term" value="C:efflux pump complex"/>
    <property type="evidence" value="ECO:0007669"/>
    <property type="project" value="TreeGrafter"/>
</dbReference>
<gene>
    <name evidence="5" type="ORF">CLV83_2453</name>
</gene>
<evidence type="ECO:0000313" key="5">
    <source>
        <dbReference type="EMBL" id="TCK07582.1"/>
    </source>
</evidence>
<comment type="caution">
    <text evidence="5">The sequence shown here is derived from an EMBL/GenBank/DDBJ whole genome shotgun (WGS) entry which is preliminary data.</text>
</comment>
<comment type="similarity">
    <text evidence="1">Belongs to the membrane fusion protein (MFP) (TC 8.A.1) family.</text>
</comment>
<keyword evidence="2" id="KW-0732">Signal</keyword>
<dbReference type="EMBL" id="SMFU01000008">
    <property type="protein sequence ID" value="TCK07582.1"/>
    <property type="molecule type" value="Genomic_DNA"/>
</dbReference>
<sequence length="289" mass="31948">MKPFPLYGALLVGCLALAPGLKAEEFFAQGYKCVIEPRATIKLGSSEDGVIEEVLVKRGEKVTEGQPVANLERALETISVDLAKMKAESNEAIRSARVQVDFRRKELDRLVSLREKNVISAKDYDQAEVELRLTRLSLDSAAYDRDIAEVEYEYAKQKLARRVIRSPVDGIVTEVSLGKGEYAYEQAPLMTIAAIDPLHVEVYLPVQLYSEIEIGMAADVSPELVSDSSYRAWVIAIDSVFDASSRTFGVRLELPNQDYQLPAGMHCSLQFLRGEEGSIAQQAQTEAGS</sequence>
<dbReference type="Gene3D" id="1.10.287.470">
    <property type="entry name" value="Helix hairpin bin"/>
    <property type="match status" value="1"/>
</dbReference>
<evidence type="ECO:0000313" key="6">
    <source>
        <dbReference type="Proteomes" id="UP000294546"/>
    </source>
</evidence>
<dbReference type="NCBIfam" id="TIGR01730">
    <property type="entry name" value="RND_mfp"/>
    <property type="match status" value="1"/>
</dbReference>
<evidence type="ECO:0000256" key="1">
    <source>
        <dbReference type="ARBA" id="ARBA00009477"/>
    </source>
</evidence>
<dbReference type="InterPro" id="IPR006143">
    <property type="entry name" value="RND_pump_MFP"/>
</dbReference>
<evidence type="ECO:0000259" key="3">
    <source>
        <dbReference type="Pfam" id="PF25954"/>
    </source>
</evidence>
<dbReference type="Pfam" id="PF25954">
    <property type="entry name" value="Beta-barrel_RND_2"/>
    <property type="match status" value="1"/>
</dbReference>
<dbReference type="Gene3D" id="2.40.50.100">
    <property type="match status" value="1"/>
</dbReference>
<dbReference type="PANTHER" id="PTHR30469:SF15">
    <property type="entry name" value="HLYD FAMILY OF SECRETION PROTEINS"/>
    <property type="match status" value="1"/>
</dbReference>
<dbReference type="SUPFAM" id="SSF111369">
    <property type="entry name" value="HlyD-like secretion proteins"/>
    <property type="match status" value="1"/>
</dbReference>
<proteinExistence type="inferred from homology"/>
<dbReference type="RefSeq" id="WP_132292465.1">
    <property type="nucleotide sequence ID" value="NZ_SMFU01000008.1"/>
</dbReference>
<feature type="chain" id="PRO_5020769880" evidence="2">
    <location>
        <begin position="24"/>
        <end position="289"/>
    </location>
</feature>
<dbReference type="OrthoDB" id="9791520at2"/>
<dbReference type="PANTHER" id="PTHR30469">
    <property type="entry name" value="MULTIDRUG RESISTANCE PROTEIN MDTA"/>
    <property type="match status" value="1"/>
</dbReference>
<dbReference type="Pfam" id="PF25973">
    <property type="entry name" value="BSH_CzcB"/>
    <property type="match status" value="1"/>
</dbReference>
<dbReference type="InterPro" id="IPR058792">
    <property type="entry name" value="Beta-barrel_RND_2"/>
</dbReference>
<dbReference type="GO" id="GO:0015562">
    <property type="term" value="F:efflux transmembrane transporter activity"/>
    <property type="evidence" value="ECO:0007669"/>
    <property type="project" value="TreeGrafter"/>
</dbReference>
<organism evidence="5 6">
    <name type="scientific">Marinobacterium mangrovicola</name>
    <dbReference type="NCBI Taxonomy" id="1476959"/>
    <lineage>
        <taxon>Bacteria</taxon>
        <taxon>Pseudomonadati</taxon>
        <taxon>Pseudomonadota</taxon>
        <taxon>Gammaproteobacteria</taxon>
        <taxon>Oceanospirillales</taxon>
        <taxon>Oceanospirillaceae</taxon>
        <taxon>Marinobacterium</taxon>
    </lineage>
</organism>
<keyword evidence="6" id="KW-1185">Reference proteome</keyword>
<feature type="domain" description="CusB-like beta-barrel" evidence="3">
    <location>
        <begin position="200"/>
        <end position="271"/>
    </location>
</feature>
<name>A0A4R1GSJ5_9GAMM</name>
<feature type="domain" description="CzcB-like barrel-sandwich hybrid" evidence="4">
    <location>
        <begin position="48"/>
        <end position="193"/>
    </location>
</feature>
<dbReference type="Gene3D" id="2.40.30.170">
    <property type="match status" value="1"/>
</dbReference>
<reference evidence="5 6" key="1">
    <citation type="submission" date="2019-03" db="EMBL/GenBank/DDBJ databases">
        <title>Genomic Encyclopedia of Archaeal and Bacterial Type Strains, Phase II (KMG-II): from individual species to whole genera.</title>
        <authorList>
            <person name="Goeker M."/>
        </authorList>
    </citation>
    <scope>NUCLEOTIDE SEQUENCE [LARGE SCALE GENOMIC DNA]</scope>
    <source>
        <strain evidence="5 6">DSM 27697</strain>
    </source>
</reference>
<dbReference type="Proteomes" id="UP000294546">
    <property type="component" value="Unassembled WGS sequence"/>
</dbReference>
<protein>
    <submittedName>
        <fullName evidence="5">RND family efflux transporter MFP subunit</fullName>
    </submittedName>
</protein>
<evidence type="ECO:0000256" key="2">
    <source>
        <dbReference type="SAM" id="SignalP"/>
    </source>
</evidence>
<feature type="signal peptide" evidence="2">
    <location>
        <begin position="1"/>
        <end position="23"/>
    </location>
</feature>